<dbReference type="InterPro" id="IPR002156">
    <property type="entry name" value="RNaseH_domain"/>
</dbReference>
<dbReference type="FunFam" id="3.30.420.10:FF:000076">
    <property type="entry name" value="RBR-type E3 ubiquitin transferase"/>
    <property type="match status" value="1"/>
</dbReference>
<reference evidence="2" key="1">
    <citation type="submission" date="2016-02" db="EMBL/GenBank/DDBJ databases">
        <title>WGS assembly of Manihot esculenta.</title>
        <authorList>
            <person name="Bredeson J.V."/>
            <person name="Prochnik S.E."/>
            <person name="Lyons J.B."/>
            <person name="Schmutz J."/>
            <person name="Grimwood J."/>
            <person name="Vrebalov J."/>
            <person name="Bart R.S."/>
            <person name="Amuge T."/>
            <person name="Ferguson M.E."/>
            <person name="Green R."/>
            <person name="Putnam N."/>
            <person name="Stites J."/>
            <person name="Rounsley S."/>
            <person name="Rokhsar D.S."/>
        </authorList>
    </citation>
    <scope>NUCLEOTIDE SEQUENCE [LARGE SCALE GENOMIC DNA]</scope>
    <source>
        <tissue evidence="2">Leaf</tissue>
    </source>
</reference>
<protein>
    <recommendedName>
        <fullName evidence="1">RNase H type-1 domain-containing protein</fullName>
    </recommendedName>
</protein>
<dbReference type="Pfam" id="PF13456">
    <property type="entry name" value="RVT_3"/>
    <property type="match status" value="1"/>
</dbReference>
<name>A0A2C9U7L7_MANES</name>
<dbReference type="CDD" id="cd09279">
    <property type="entry name" value="RNase_HI_like"/>
    <property type="match status" value="1"/>
</dbReference>
<dbReference type="SUPFAM" id="SSF53098">
    <property type="entry name" value="Ribonuclease H-like"/>
    <property type="match status" value="1"/>
</dbReference>
<proteinExistence type="predicted"/>
<dbReference type="GO" id="GO:0004523">
    <property type="term" value="F:RNA-DNA hybrid ribonuclease activity"/>
    <property type="evidence" value="ECO:0007669"/>
    <property type="project" value="InterPro"/>
</dbReference>
<organism evidence="2">
    <name type="scientific">Manihot esculenta</name>
    <name type="common">Cassava</name>
    <name type="synonym">Jatropha manihot</name>
    <dbReference type="NCBI Taxonomy" id="3983"/>
    <lineage>
        <taxon>Eukaryota</taxon>
        <taxon>Viridiplantae</taxon>
        <taxon>Streptophyta</taxon>
        <taxon>Embryophyta</taxon>
        <taxon>Tracheophyta</taxon>
        <taxon>Spermatophyta</taxon>
        <taxon>Magnoliopsida</taxon>
        <taxon>eudicotyledons</taxon>
        <taxon>Gunneridae</taxon>
        <taxon>Pentapetalae</taxon>
        <taxon>rosids</taxon>
        <taxon>fabids</taxon>
        <taxon>Malpighiales</taxon>
        <taxon>Euphorbiaceae</taxon>
        <taxon>Crotonoideae</taxon>
        <taxon>Manihoteae</taxon>
        <taxon>Manihot</taxon>
    </lineage>
</organism>
<dbReference type="Gene3D" id="3.30.420.10">
    <property type="entry name" value="Ribonuclease H-like superfamily/Ribonuclease H"/>
    <property type="match status" value="1"/>
</dbReference>
<gene>
    <name evidence="2" type="ORF">MANES_17G124700</name>
</gene>
<accession>A0A2C9U7L7</accession>
<dbReference type="AlphaFoldDB" id="A0A2C9U7L7"/>
<dbReference type="InterPro" id="IPR012337">
    <property type="entry name" value="RNaseH-like_sf"/>
</dbReference>
<evidence type="ECO:0000313" key="2">
    <source>
        <dbReference type="EMBL" id="OAY25848.1"/>
    </source>
</evidence>
<evidence type="ECO:0000259" key="1">
    <source>
        <dbReference type="PROSITE" id="PS50879"/>
    </source>
</evidence>
<dbReference type="GO" id="GO:0003676">
    <property type="term" value="F:nucleic acid binding"/>
    <property type="evidence" value="ECO:0007669"/>
    <property type="project" value="InterPro"/>
</dbReference>
<sequence>MEEEKDAFYVVRKGDIVGIYKNLRDCQTQAGSSVCNPSVSVFKGYGLPKEAEEYLVSQGLKNAAYSICAADVQSDLFGKLVPCPFQQPASSGGKAVYKDSPPKRFQEVRNSVSSCILEFDGASKGNPGLAGAGAVLRAEDGSIVCRLREGLGTATNNVAEYRAVILGLKHALRKGFKHIRVRGDSNLVCMQIQGLWKIKNQNLAGLCKEANELKNKFISFHIEHVLREFNSEADTQANLAVNLKDGQIEEECARK</sequence>
<dbReference type="InterPro" id="IPR037056">
    <property type="entry name" value="RNase_H1_N_sf"/>
</dbReference>
<dbReference type="PANTHER" id="PTHR46387:SF40">
    <property type="entry name" value="POLYNUCLEOTIDYL TRANSFERASE, RIBONUCLEASE H-LIKE SUPERFAMILY PROTEIN"/>
    <property type="match status" value="1"/>
</dbReference>
<dbReference type="Pfam" id="PF01693">
    <property type="entry name" value="Cauli_VI"/>
    <property type="match status" value="1"/>
</dbReference>
<dbReference type="PROSITE" id="PS50879">
    <property type="entry name" value="RNASE_H_1"/>
    <property type="match status" value="1"/>
</dbReference>
<dbReference type="EMBL" id="CM004403">
    <property type="protein sequence ID" value="OAY25848.1"/>
    <property type="molecule type" value="Genomic_DNA"/>
</dbReference>
<dbReference type="PANTHER" id="PTHR46387">
    <property type="entry name" value="POLYNUCLEOTIDYL TRANSFERASE, RIBONUCLEASE H-LIKE SUPERFAMILY PROTEIN"/>
    <property type="match status" value="1"/>
</dbReference>
<feature type="domain" description="RNase H type-1" evidence="1">
    <location>
        <begin position="111"/>
        <end position="242"/>
    </location>
</feature>
<dbReference type="InterPro" id="IPR036397">
    <property type="entry name" value="RNaseH_sf"/>
</dbReference>
<dbReference type="InterPro" id="IPR011320">
    <property type="entry name" value="RNase_H1_N"/>
</dbReference>
<dbReference type="SUPFAM" id="SSF55658">
    <property type="entry name" value="L9 N-domain-like"/>
    <property type="match status" value="1"/>
</dbReference>
<dbReference type="Gene3D" id="3.40.970.10">
    <property type="entry name" value="Ribonuclease H1, N-terminal domain"/>
    <property type="match status" value="1"/>
</dbReference>
<dbReference type="InterPro" id="IPR009027">
    <property type="entry name" value="Ribosomal_bL9/RNase_H1_N"/>
</dbReference>